<sequence>MDISNFFWDFMDYELNLKKTVTVDEQKIFNKIRKGDLIMNTFYLNESESDEYLYYDTIYEVISMALRVCTEEKLNKIEKYTHLYFEDQELVKSFDINL</sequence>
<protein>
    <submittedName>
        <fullName evidence="1">Uncharacterized protein</fullName>
    </submittedName>
</protein>
<evidence type="ECO:0000313" key="1">
    <source>
        <dbReference type="EMBL" id="QHT07165.1"/>
    </source>
</evidence>
<accession>A0A6C0CUJ0</accession>
<organism evidence="1">
    <name type="scientific">viral metagenome</name>
    <dbReference type="NCBI Taxonomy" id="1070528"/>
    <lineage>
        <taxon>unclassified sequences</taxon>
        <taxon>metagenomes</taxon>
        <taxon>organismal metagenomes</taxon>
    </lineage>
</organism>
<dbReference type="EMBL" id="MN739479">
    <property type="protein sequence ID" value="QHT07165.1"/>
    <property type="molecule type" value="Genomic_DNA"/>
</dbReference>
<dbReference type="AlphaFoldDB" id="A0A6C0CUJ0"/>
<reference evidence="1" key="1">
    <citation type="journal article" date="2020" name="Nature">
        <title>Giant virus diversity and host interactions through global metagenomics.</title>
        <authorList>
            <person name="Schulz F."/>
            <person name="Roux S."/>
            <person name="Paez-Espino D."/>
            <person name="Jungbluth S."/>
            <person name="Walsh D.A."/>
            <person name="Denef V.J."/>
            <person name="McMahon K.D."/>
            <person name="Konstantinidis K.T."/>
            <person name="Eloe-Fadrosh E.A."/>
            <person name="Kyrpides N.C."/>
            <person name="Woyke T."/>
        </authorList>
    </citation>
    <scope>NUCLEOTIDE SEQUENCE</scope>
    <source>
        <strain evidence="1">GVMAG-M-3300021962-46</strain>
    </source>
</reference>
<proteinExistence type="predicted"/>
<name>A0A6C0CUJ0_9ZZZZ</name>